<keyword evidence="4" id="KW-1185">Reference proteome</keyword>
<evidence type="ECO:0000256" key="1">
    <source>
        <dbReference type="SAM" id="MobiDB-lite"/>
    </source>
</evidence>
<feature type="compositionally biased region" description="Pro residues" evidence="1">
    <location>
        <begin position="10"/>
        <end position="27"/>
    </location>
</feature>
<organism evidence="3 4">
    <name type="scientific">Mycolicibacterium canariasense</name>
    <name type="common">Mycobacterium canariasense</name>
    <dbReference type="NCBI Taxonomy" id="228230"/>
    <lineage>
        <taxon>Bacteria</taxon>
        <taxon>Bacillati</taxon>
        <taxon>Actinomycetota</taxon>
        <taxon>Actinomycetes</taxon>
        <taxon>Mycobacteriales</taxon>
        <taxon>Mycobacteriaceae</taxon>
        <taxon>Mycolicibacterium</taxon>
    </lineage>
</organism>
<feature type="compositionally biased region" description="Basic and acidic residues" evidence="1">
    <location>
        <begin position="68"/>
        <end position="86"/>
    </location>
</feature>
<keyword evidence="2" id="KW-0812">Transmembrane</keyword>
<feature type="transmembrane region" description="Helical" evidence="2">
    <location>
        <begin position="39"/>
        <end position="63"/>
    </location>
</feature>
<comment type="caution">
    <text evidence="3">The sequence shown here is derived from an EMBL/GenBank/DDBJ whole genome shotgun (WGS) entry which is preliminary data.</text>
</comment>
<keyword evidence="2" id="KW-0472">Membrane</keyword>
<reference evidence="4" key="1">
    <citation type="journal article" date="2016" name="Genome Announc.">
        <title>Draft Genome Sequences of Five Rapidly Growing Mycobacterium Species, M. thermoresistibile, M. fortuitum subsp. acetamidolyticum, M. canariasense, M. brisbanense, and M. novocastrense.</title>
        <authorList>
            <person name="Katahira K."/>
            <person name="Ogura Y."/>
            <person name="Gotoh Y."/>
            <person name="Hayashi T."/>
        </authorList>
    </citation>
    <scope>NUCLEOTIDE SEQUENCE [LARGE SCALE GENOMIC DNA]</scope>
    <source>
        <strain evidence="4">JCM15298</strain>
    </source>
</reference>
<name>A0A100WKF6_MYCCR</name>
<protein>
    <submittedName>
        <fullName evidence="3">Uncharacterized protein</fullName>
    </submittedName>
</protein>
<gene>
    <name evidence="3" type="ORF">RMCC_6514</name>
</gene>
<evidence type="ECO:0000313" key="3">
    <source>
        <dbReference type="EMBL" id="GAS99549.1"/>
    </source>
</evidence>
<feature type="compositionally biased region" description="Gly residues" evidence="1">
    <location>
        <begin position="99"/>
        <end position="128"/>
    </location>
</feature>
<sequence length="136" mass="13467">MSDEVETPTTPVPPVAPAPAPPPPPPVVERKRPNKVFQIAAWVGIAAGVTFIVAVVFFSGFYLGKSSDGGHRGGPHREAGMFHREGPPMGPPHIFFGPAGPGGFAGGGPGGPGGPGGQQGPGGPGAPGGPTFVPRP</sequence>
<reference evidence="4" key="2">
    <citation type="submission" date="2016-02" db="EMBL/GenBank/DDBJ databases">
        <title>Draft genome sequence of five rapidly growing Mycobacterium species.</title>
        <authorList>
            <person name="Katahira K."/>
            <person name="Gotou Y."/>
            <person name="Iida K."/>
            <person name="Ogura Y."/>
            <person name="Hayashi T."/>
        </authorList>
    </citation>
    <scope>NUCLEOTIDE SEQUENCE [LARGE SCALE GENOMIC DNA]</scope>
    <source>
        <strain evidence="4">JCM15298</strain>
    </source>
</reference>
<feature type="region of interest" description="Disordered" evidence="1">
    <location>
        <begin position="66"/>
        <end position="136"/>
    </location>
</feature>
<evidence type="ECO:0000313" key="4">
    <source>
        <dbReference type="Proteomes" id="UP000069443"/>
    </source>
</evidence>
<accession>A0A100WKF6</accession>
<feature type="region of interest" description="Disordered" evidence="1">
    <location>
        <begin position="1"/>
        <end position="30"/>
    </location>
</feature>
<dbReference type="RefSeq" id="WP_062660190.1">
    <property type="nucleotide sequence ID" value="NZ_BCSY01000135.1"/>
</dbReference>
<dbReference type="Proteomes" id="UP000069443">
    <property type="component" value="Unassembled WGS sequence"/>
</dbReference>
<evidence type="ECO:0000256" key="2">
    <source>
        <dbReference type="SAM" id="Phobius"/>
    </source>
</evidence>
<dbReference type="STRING" id="228230.RMCC_6514"/>
<keyword evidence="2" id="KW-1133">Transmembrane helix</keyword>
<dbReference type="EMBL" id="BCSY01000135">
    <property type="protein sequence ID" value="GAS99549.1"/>
    <property type="molecule type" value="Genomic_DNA"/>
</dbReference>
<dbReference type="AlphaFoldDB" id="A0A100WKF6"/>
<proteinExistence type="predicted"/>